<dbReference type="Proteomes" id="UP000007115">
    <property type="component" value="Unassembled WGS sequence"/>
</dbReference>
<reference evidence="8 9" key="1">
    <citation type="journal article" date="2011" name="Genome Biol.">
        <title>Comparative genome sequence analysis underscores mycoparasitism as the ancestral life style of Trichoderma.</title>
        <authorList>
            <person name="Kubicek C.P."/>
            <person name="Herrera-Estrella A."/>
            <person name="Seidl-Seiboth V."/>
            <person name="Martinez D.A."/>
            <person name="Druzhinina I.S."/>
            <person name="Thon M."/>
            <person name="Zeilinger S."/>
            <person name="Casas-Flores S."/>
            <person name="Horwitz B.A."/>
            <person name="Mukherjee P.K."/>
            <person name="Mukherjee M."/>
            <person name="Kredics L."/>
            <person name="Alcaraz L.D."/>
            <person name="Aerts A."/>
            <person name="Antal Z."/>
            <person name="Atanasova L."/>
            <person name="Cervantes-Badillo M.G."/>
            <person name="Challacombe J."/>
            <person name="Chertkov O."/>
            <person name="McCluskey K."/>
            <person name="Coulpier F."/>
            <person name="Deshpande N."/>
            <person name="von Doehren H."/>
            <person name="Ebbole D.J."/>
            <person name="Esquivel-Naranjo E.U."/>
            <person name="Fekete E."/>
            <person name="Flipphi M."/>
            <person name="Glaser F."/>
            <person name="Gomez-Rodriguez E.Y."/>
            <person name="Gruber S."/>
            <person name="Han C."/>
            <person name="Henrissat B."/>
            <person name="Hermosa R."/>
            <person name="Hernandez-Onate M."/>
            <person name="Karaffa L."/>
            <person name="Kosti I."/>
            <person name="Le Crom S."/>
            <person name="Lindquist E."/>
            <person name="Lucas S."/>
            <person name="Luebeck M."/>
            <person name="Luebeck P.S."/>
            <person name="Margeot A."/>
            <person name="Metz B."/>
            <person name="Misra M."/>
            <person name="Nevalainen H."/>
            <person name="Omann M."/>
            <person name="Packer N."/>
            <person name="Perrone G."/>
            <person name="Uresti-Rivera E.E."/>
            <person name="Salamov A."/>
            <person name="Schmoll M."/>
            <person name="Seiboth B."/>
            <person name="Shapiro H."/>
            <person name="Sukno S."/>
            <person name="Tamayo-Ramos J.A."/>
            <person name="Tisch D."/>
            <person name="Wiest A."/>
            <person name="Wilkinson H.H."/>
            <person name="Zhang M."/>
            <person name="Coutinho P.M."/>
            <person name="Kenerley C.M."/>
            <person name="Monte E."/>
            <person name="Baker S.E."/>
            <person name="Grigoriev I.V."/>
        </authorList>
    </citation>
    <scope>NUCLEOTIDE SEQUENCE [LARGE SCALE GENOMIC DNA]</scope>
    <source>
        <strain evidence="9">Gv29-8 / FGSC 10586</strain>
    </source>
</reference>
<dbReference type="RefSeq" id="XP_013952020.1">
    <property type="nucleotide sequence ID" value="XM_014096545.1"/>
</dbReference>
<keyword evidence="2" id="KW-0862">Zinc</keyword>
<proteinExistence type="predicted"/>
<evidence type="ECO:0000256" key="1">
    <source>
        <dbReference type="ARBA" id="ARBA00022723"/>
    </source>
</evidence>
<dbReference type="OrthoDB" id="1405595at2759"/>
<dbReference type="PANTHER" id="PTHR47660:SF2">
    <property type="entry name" value="TRANSCRIPTION FACTOR WITH C2H2 AND ZN(2)-CYS(6) DNA BINDING DOMAIN (EUROFUNG)"/>
    <property type="match status" value="1"/>
</dbReference>
<dbReference type="InterPro" id="IPR007219">
    <property type="entry name" value="XnlR_reg_dom"/>
</dbReference>
<dbReference type="CDD" id="cd12148">
    <property type="entry name" value="fungal_TF_MHR"/>
    <property type="match status" value="1"/>
</dbReference>
<name>G9N660_HYPVG</name>
<dbReference type="GO" id="GO:0008270">
    <property type="term" value="F:zinc ion binding"/>
    <property type="evidence" value="ECO:0007669"/>
    <property type="project" value="InterPro"/>
</dbReference>
<dbReference type="VEuPathDB" id="FungiDB:TRIVIDRAFT_123833"/>
<keyword evidence="4" id="KW-0804">Transcription</keyword>
<evidence type="ECO:0000256" key="3">
    <source>
        <dbReference type="ARBA" id="ARBA00023015"/>
    </source>
</evidence>
<keyword evidence="1" id="KW-0479">Metal-binding</keyword>
<dbReference type="InParanoid" id="G9N660"/>
<evidence type="ECO:0000313" key="9">
    <source>
        <dbReference type="Proteomes" id="UP000007115"/>
    </source>
</evidence>
<feature type="non-terminal residue" evidence="8">
    <location>
        <position position="1"/>
    </location>
</feature>
<keyword evidence="3" id="KW-0805">Transcription regulation</keyword>
<dbReference type="AlphaFoldDB" id="G9N660"/>
<feature type="domain" description="Xylanolytic transcriptional activator regulatory" evidence="7">
    <location>
        <begin position="158"/>
        <end position="391"/>
    </location>
</feature>
<dbReference type="GeneID" id="25787282"/>
<protein>
    <recommendedName>
        <fullName evidence="7">Xylanolytic transcriptional activator regulatory domain-containing protein</fullName>
    </recommendedName>
</protein>
<evidence type="ECO:0000256" key="6">
    <source>
        <dbReference type="SAM" id="MobiDB-lite"/>
    </source>
</evidence>
<dbReference type="PANTHER" id="PTHR47660">
    <property type="entry name" value="TRANSCRIPTION FACTOR WITH C2H2 AND ZN(2)-CYS(6) DNA BINDING DOMAIN (EUROFUNG)-RELATED-RELATED"/>
    <property type="match status" value="1"/>
</dbReference>
<evidence type="ECO:0000259" key="7">
    <source>
        <dbReference type="Pfam" id="PF04082"/>
    </source>
</evidence>
<accession>G9N660</accession>
<comment type="caution">
    <text evidence="8">The sequence shown here is derived from an EMBL/GenBank/DDBJ whole genome shotgun (WGS) entry which is preliminary data.</text>
</comment>
<evidence type="ECO:0000256" key="4">
    <source>
        <dbReference type="ARBA" id="ARBA00023163"/>
    </source>
</evidence>
<sequence>PDFRTTGLDWLSVDMPSFGLNSEPWPVAGISNNPHIRSPTTSNQSGLDTERIPSSQFYQPVSPPTAIGRTRASANSPNLHPLESSYAGQSWPFDQTRDSPPHRYSLPPLREILKNPSGNQNKRLDSLISFLSDGYLPNLSLVKDSNASQVFGDLHRLLDLYFSRFHDIQPIIHRPTWNMFSCPTVLLTSMACVGALLSDDEQDIELSWMLSEICLPMISWLGAADGGNYRDISYLNALCLHQIYSLGSGNRQLYQNADRSRGVLIGSLRGMGLLGSSSWGIMDDTQDSTELPEVEHDMGLLHRHWLSWISQEHERRAAWAAFEYDCSLCTLTSRRGAIDLSELPRKLPCNESLWSATSAQAWLALRSHLNITPILSDTLKAIFSGKQINNSLGTWARRLCSQVIGRLLWDFKQLEVVGMPEHFGLPSLLGAHQQSKRLLLRSLNHLLDSMASPSNTPELISYNISGLLCNYSHLYAAEDIMDAVIYIVRHHISQDCLEHRYNIDVAQMRLRSAFANDPHKGRMLLWHAAQIVGIANEYLVSAPCEIMRVFMAYTFIMAYSTYGPRFTSS</sequence>
<evidence type="ECO:0000256" key="5">
    <source>
        <dbReference type="ARBA" id="ARBA00023242"/>
    </source>
</evidence>
<dbReference type="HOGENOM" id="CLU_009184_2_0_1"/>
<evidence type="ECO:0000313" key="8">
    <source>
        <dbReference type="EMBL" id="EHK17818.1"/>
    </source>
</evidence>
<evidence type="ECO:0000256" key="2">
    <source>
        <dbReference type="ARBA" id="ARBA00022833"/>
    </source>
</evidence>
<keyword evidence="5" id="KW-0539">Nucleus</keyword>
<dbReference type="GO" id="GO:0006351">
    <property type="term" value="P:DNA-templated transcription"/>
    <property type="evidence" value="ECO:0007669"/>
    <property type="project" value="InterPro"/>
</dbReference>
<dbReference type="Pfam" id="PF04082">
    <property type="entry name" value="Fungal_trans"/>
    <property type="match status" value="1"/>
</dbReference>
<gene>
    <name evidence="8" type="ORF">TRIVIDRAFT_123833</name>
</gene>
<feature type="compositionally biased region" description="Polar residues" evidence="6">
    <location>
        <begin position="30"/>
        <end position="59"/>
    </location>
</feature>
<feature type="region of interest" description="Disordered" evidence="6">
    <location>
        <begin position="30"/>
        <end position="100"/>
    </location>
</feature>
<dbReference type="eggNOG" id="KOG1721">
    <property type="taxonomic scope" value="Eukaryota"/>
</dbReference>
<dbReference type="EMBL" id="ABDF02000087">
    <property type="protein sequence ID" value="EHK17818.1"/>
    <property type="molecule type" value="Genomic_DNA"/>
</dbReference>
<dbReference type="GO" id="GO:0003677">
    <property type="term" value="F:DNA binding"/>
    <property type="evidence" value="ECO:0007669"/>
    <property type="project" value="InterPro"/>
</dbReference>
<dbReference type="STRING" id="413071.G9N660"/>
<feature type="non-terminal residue" evidence="8">
    <location>
        <position position="569"/>
    </location>
</feature>
<keyword evidence="9" id="KW-1185">Reference proteome</keyword>
<organism evidence="8 9">
    <name type="scientific">Hypocrea virens (strain Gv29-8 / FGSC 10586)</name>
    <name type="common">Gliocladium virens</name>
    <name type="synonym">Trichoderma virens</name>
    <dbReference type="NCBI Taxonomy" id="413071"/>
    <lineage>
        <taxon>Eukaryota</taxon>
        <taxon>Fungi</taxon>
        <taxon>Dikarya</taxon>
        <taxon>Ascomycota</taxon>
        <taxon>Pezizomycotina</taxon>
        <taxon>Sordariomycetes</taxon>
        <taxon>Hypocreomycetidae</taxon>
        <taxon>Hypocreales</taxon>
        <taxon>Hypocreaceae</taxon>
        <taxon>Trichoderma</taxon>
    </lineage>
</organism>